<dbReference type="Proteomes" id="UP000198767">
    <property type="component" value="Unassembled WGS sequence"/>
</dbReference>
<proteinExistence type="predicted"/>
<protein>
    <submittedName>
        <fullName evidence="1">Uncharacterized protein</fullName>
    </submittedName>
</protein>
<evidence type="ECO:0000313" key="2">
    <source>
        <dbReference type="Proteomes" id="UP000198767"/>
    </source>
</evidence>
<organism evidence="1 2">
    <name type="scientific">Epibacterium ulvae</name>
    <dbReference type="NCBI Taxonomy" id="1156985"/>
    <lineage>
        <taxon>Bacteria</taxon>
        <taxon>Pseudomonadati</taxon>
        <taxon>Pseudomonadota</taxon>
        <taxon>Alphaproteobacteria</taxon>
        <taxon>Rhodobacterales</taxon>
        <taxon>Roseobacteraceae</taxon>
        <taxon>Epibacterium</taxon>
    </lineage>
</organism>
<evidence type="ECO:0000313" key="1">
    <source>
        <dbReference type="EMBL" id="SCZ57681.1"/>
    </source>
</evidence>
<sequence>MFGVSLFFIRGATYAPDFTAHIFSITTEPVFIYLFPLRAACGTKREYTGRQNDGASKNRQ</sequence>
<dbReference type="EMBL" id="FMWG01000003">
    <property type="protein sequence ID" value="SCZ57681.1"/>
    <property type="molecule type" value="Genomic_DNA"/>
</dbReference>
<keyword evidence="2" id="KW-1185">Reference proteome</keyword>
<reference evidence="1 2" key="1">
    <citation type="submission" date="2016-10" db="EMBL/GenBank/DDBJ databases">
        <authorList>
            <person name="de Groot N.N."/>
        </authorList>
    </citation>
    <scope>NUCLEOTIDE SEQUENCE [LARGE SCALE GENOMIC DNA]</scope>
    <source>
        <strain evidence="1 2">U95</strain>
    </source>
</reference>
<dbReference type="AlphaFoldDB" id="A0A1G5Q8G7"/>
<accession>A0A1G5Q8G7</accession>
<gene>
    <name evidence="1" type="ORF">SAMN04488118_103122</name>
</gene>
<name>A0A1G5Q8G7_9RHOB</name>
<dbReference type="STRING" id="1156985.SAMN04488118_103122"/>